<sequence length="182" mass="21493">MYPFIRLFKDMARARRAPRMGFFDTHISHHLCMPWDLDMWNELNNGRTLTLYDLGRIPMAERMGLLDVLKRERWGLTVAGSVVRYRRRVRGFDRIEMQTRVLGWDRRFTYIEQSMWNARDECTSQLVVRTALTDRNGIVTTDRVATAIGVDMSEAPVLPDWVARWIEAEDMRPWPPHRTVPA</sequence>
<dbReference type="InterPro" id="IPR051490">
    <property type="entry name" value="THEM6_lcsJ_thioesterase"/>
</dbReference>
<dbReference type="InterPro" id="IPR029069">
    <property type="entry name" value="HotDog_dom_sf"/>
</dbReference>
<dbReference type="eggNOG" id="COG0824">
    <property type="taxonomic scope" value="Bacteria"/>
</dbReference>
<dbReference type="Gene3D" id="3.10.129.10">
    <property type="entry name" value="Hotdog Thioesterase"/>
    <property type="match status" value="1"/>
</dbReference>
<dbReference type="CDD" id="cd00586">
    <property type="entry name" value="4HBT"/>
    <property type="match status" value="1"/>
</dbReference>
<accession>A3K2N7</accession>
<gene>
    <name evidence="1" type="ORF">SSE37_16578</name>
</gene>
<dbReference type="PANTHER" id="PTHR12475:SF4">
    <property type="entry name" value="PROTEIN THEM6"/>
    <property type="match status" value="1"/>
</dbReference>
<comment type="caution">
    <text evidence="1">The sequence shown here is derived from an EMBL/GenBank/DDBJ whole genome shotgun (WGS) entry which is preliminary data.</text>
</comment>
<dbReference type="Pfam" id="PF13279">
    <property type="entry name" value="4HBT_2"/>
    <property type="match status" value="1"/>
</dbReference>
<dbReference type="RefSeq" id="WP_005858354.1">
    <property type="nucleotide sequence ID" value="NZ_AAYA01000005.1"/>
</dbReference>
<keyword evidence="2" id="KW-1185">Reference proteome</keyword>
<organism evidence="1 2">
    <name type="scientific">Sagittula stellata (strain ATCC 700073 / DSM 11524 / E-37)</name>
    <dbReference type="NCBI Taxonomy" id="388399"/>
    <lineage>
        <taxon>Bacteria</taxon>
        <taxon>Pseudomonadati</taxon>
        <taxon>Pseudomonadota</taxon>
        <taxon>Alphaproteobacteria</taxon>
        <taxon>Rhodobacterales</taxon>
        <taxon>Roseobacteraceae</taxon>
        <taxon>Sagittula</taxon>
    </lineage>
</organism>
<proteinExistence type="predicted"/>
<evidence type="ECO:0008006" key="3">
    <source>
        <dbReference type="Google" id="ProtNLM"/>
    </source>
</evidence>
<evidence type="ECO:0000313" key="2">
    <source>
        <dbReference type="Proteomes" id="UP000005713"/>
    </source>
</evidence>
<dbReference type="EMBL" id="AAYA01000005">
    <property type="protein sequence ID" value="EBA08446.1"/>
    <property type="molecule type" value="Genomic_DNA"/>
</dbReference>
<evidence type="ECO:0000313" key="1">
    <source>
        <dbReference type="EMBL" id="EBA08446.1"/>
    </source>
</evidence>
<dbReference type="AlphaFoldDB" id="A3K2N7"/>
<dbReference type="Proteomes" id="UP000005713">
    <property type="component" value="Unassembled WGS sequence"/>
</dbReference>
<protein>
    <recommendedName>
        <fullName evidence="3">Thioeseterase</fullName>
    </recommendedName>
</protein>
<name>A3K2N7_SAGS3</name>
<dbReference type="PANTHER" id="PTHR12475">
    <property type="match status" value="1"/>
</dbReference>
<dbReference type="SUPFAM" id="SSF54637">
    <property type="entry name" value="Thioesterase/thiol ester dehydrase-isomerase"/>
    <property type="match status" value="1"/>
</dbReference>
<reference evidence="1 2" key="1">
    <citation type="submission" date="2006-06" db="EMBL/GenBank/DDBJ databases">
        <authorList>
            <person name="Moran M.A."/>
            <person name="Ferriera S."/>
            <person name="Johnson J."/>
            <person name="Kravitz S."/>
            <person name="Beeson K."/>
            <person name="Sutton G."/>
            <person name="Rogers Y.-H."/>
            <person name="Friedman R."/>
            <person name="Frazier M."/>
            <person name="Venter J.C."/>
        </authorList>
    </citation>
    <scope>NUCLEOTIDE SEQUENCE [LARGE SCALE GENOMIC DNA]</scope>
    <source>
        <strain evidence="1 2">E-37</strain>
    </source>
</reference>
<dbReference type="OrthoDB" id="3727779at2"/>